<accession>A0ABS7K954</accession>
<comment type="caution">
    <text evidence="1">The sequence shown here is derived from an EMBL/GenBank/DDBJ whole genome shotgun (WGS) entry which is preliminary data.</text>
</comment>
<dbReference type="RefSeq" id="WP_221874992.1">
    <property type="nucleotide sequence ID" value="NZ_JACWFH010000027.1"/>
</dbReference>
<evidence type="ECO:0000313" key="1">
    <source>
        <dbReference type="EMBL" id="MBY0098774.1"/>
    </source>
</evidence>
<reference evidence="1 2" key="1">
    <citation type="submission" date="2020-07" db="EMBL/GenBank/DDBJ databases">
        <title>Fungal Genomes of the International Space Station.</title>
        <authorList>
            <person name="Seuylemezian A."/>
            <person name="Singh N.K."/>
            <person name="Wood J."/>
            <person name="Venkateswaran K."/>
        </authorList>
    </citation>
    <scope>NUCLEOTIDE SEQUENCE [LARGE SCALE GENOMIC DNA]</scope>
    <source>
        <strain evidence="1 2">PL-B2</strain>
    </source>
</reference>
<name>A0ABS7K954_9BACI</name>
<proteinExistence type="predicted"/>
<dbReference type="EMBL" id="JACWFH010000027">
    <property type="protein sequence ID" value="MBY0098774.1"/>
    <property type="molecule type" value="Genomic_DNA"/>
</dbReference>
<protein>
    <submittedName>
        <fullName evidence="1">Uncharacterized protein</fullName>
    </submittedName>
</protein>
<sequence>MLTIKLHPAIKHLSETQLEELMAEYYDGDYTVTILMKKFKIKAHSSQLVSFFPPLVLEEESEYCKKPLLKNRPSRTGYSSLQPFCPVCNHVVGQSYCRCQNCQKEYVDQKLHQAEKESIQTEEKRLAIKKAYDPNLFQKVEEQNLTLFQRISLAALLRLGLDEEGKVIHPPIGYLKKLTPEPDLSGALLLALTKTNIIIPDIHSSIDAFEDGDQFPTSFRIFYVSYYLNLAPEDGDTAAMFKRLMMPDPTLYNEKKDICFGIWKEIAMSEVLEYLNYSIEKIGFELNPGKKTMAIITSLLEDYSVSQLYSIIYRSIANTAKYYQENKITRKHAGNMVVTHIQRYGERAKAEGWEIKGFSCNYNLPQTVISEIFFNRILNIGSLGFEMPPTKDRKK</sequence>
<keyword evidence="2" id="KW-1185">Reference proteome</keyword>
<organism evidence="1 2">
    <name type="scientific">Mesobacillus maritimus</name>
    <dbReference type="NCBI Taxonomy" id="1643336"/>
    <lineage>
        <taxon>Bacteria</taxon>
        <taxon>Bacillati</taxon>
        <taxon>Bacillota</taxon>
        <taxon>Bacilli</taxon>
        <taxon>Bacillales</taxon>
        <taxon>Bacillaceae</taxon>
        <taxon>Mesobacillus</taxon>
    </lineage>
</organism>
<dbReference type="Proteomes" id="UP000769780">
    <property type="component" value="Unassembled WGS sequence"/>
</dbReference>
<evidence type="ECO:0000313" key="2">
    <source>
        <dbReference type="Proteomes" id="UP000769780"/>
    </source>
</evidence>
<gene>
    <name evidence="1" type="ORF">H0185_18575</name>
</gene>